<gene>
    <name evidence="2" type="ORF">C0099_02875</name>
</gene>
<evidence type="ECO:0000313" key="3">
    <source>
        <dbReference type="Proteomes" id="UP000242205"/>
    </source>
</evidence>
<dbReference type="EMBL" id="CP025682">
    <property type="protein sequence ID" value="AUN93983.1"/>
    <property type="molecule type" value="Genomic_DNA"/>
</dbReference>
<reference evidence="2 3" key="1">
    <citation type="submission" date="2018-01" db="EMBL/GenBank/DDBJ databases">
        <authorList>
            <person name="Fu G.-Y."/>
        </authorList>
    </citation>
    <scope>NUCLEOTIDE SEQUENCE [LARGE SCALE GENOMIC DNA]</scope>
    <source>
        <strain evidence="2 3">SY39</strain>
    </source>
</reference>
<evidence type="ECO:0000313" key="2">
    <source>
        <dbReference type="EMBL" id="AUN93983.1"/>
    </source>
</evidence>
<dbReference type="InterPro" id="IPR050026">
    <property type="entry name" value="PHA_gran_PhaM_N"/>
</dbReference>
<feature type="region of interest" description="Disordered" evidence="1">
    <location>
        <begin position="104"/>
        <end position="135"/>
    </location>
</feature>
<proteinExistence type="predicted"/>
<keyword evidence="3" id="KW-1185">Reference proteome</keyword>
<dbReference type="NCBIfam" id="NF043076">
    <property type="entry name" value="PHA_gran_PhaM"/>
    <property type="match status" value="1"/>
</dbReference>
<dbReference type="OrthoDB" id="8566581at2"/>
<accession>A0A2I6S3Z2</accession>
<dbReference type="AlphaFoldDB" id="A0A2I6S3Z2"/>
<name>A0A2I6S3Z2_9RHOO</name>
<dbReference type="KEGG" id="atw:C0099_02875"/>
<sequence length="135" mass="14719">MSDTPKDQDPIEMLKRMWSGAGVPLPGMVAPTLDIDELDKRIGDLRTVEHWLKMNLNMLQATVQGLEVQRSRLAALKAMATQTSASAGGAGTAQDNPFVAAMWPWNMMQPPPADSDKSAKPPDKTPAARKPRARK</sequence>
<feature type="compositionally biased region" description="Basic and acidic residues" evidence="1">
    <location>
        <begin position="114"/>
        <end position="123"/>
    </location>
</feature>
<organism evidence="2 3">
    <name type="scientific">Pseudazoarcus pumilus</name>
    <dbReference type="NCBI Taxonomy" id="2067960"/>
    <lineage>
        <taxon>Bacteria</taxon>
        <taxon>Pseudomonadati</taxon>
        <taxon>Pseudomonadota</taxon>
        <taxon>Betaproteobacteria</taxon>
        <taxon>Rhodocyclales</taxon>
        <taxon>Zoogloeaceae</taxon>
        <taxon>Pseudazoarcus</taxon>
    </lineage>
</organism>
<evidence type="ECO:0000256" key="1">
    <source>
        <dbReference type="SAM" id="MobiDB-lite"/>
    </source>
</evidence>
<protein>
    <submittedName>
        <fullName evidence="2">Uncharacterized protein</fullName>
    </submittedName>
</protein>
<dbReference type="RefSeq" id="WP_102246056.1">
    <property type="nucleotide sequence ID" value="NZ_CP025682.1"/>
</dbReference>
<dbReference type="Proteomes" id="UP000242205">
    <property type="component" value="Chromosome"/>
</dbReference>